<feature type="domain" description="Anticodon-binding" evidence="2">
    <location>
        <begin position="46"/>
        <end position="137"/>
    </location>
</feature>
<dbReference type="GO" id="GO:0070150">
    <property type="term" value="P:mitochondrial glycyl-tRNA aminoacylation"/>
    <property type="evidence" value="ECO:0007669"/>
    <property type="project" value="TreeGrafter"/>
</dbReference>
<evidence type="ECO:0000259" key="2">
    <source>
        <dbReference type="Pfam" id="PF03129"/>
    </source>
</evidence>
<dbReference type="EMBL" id="JARJCM010000195">
    <property type="protein sequence ID" value="KAJ7023061.1"/>
    <property type="molecule type" value="Genomic_DNA"/>
</dbReference>
<organism evidence="3 4">
    <name type="scientific">Mycena alexandri</name>
    <dbReference type="NCBI Taxonomy" id="1745969"/>
    <lineage>
        <taxon>Eukaryota</taxon>
        <taxon>Fungi</taxon>
        <taxon>Dikarya</taxon>
        <taxon>Basidiomycota</taxon>
        <taxon>Agaricomycotina</taxon>
        <taxon>Agaricomycetes</taxon>
        <taxon>Agaricomycetidae</taxon>
        <taxon>Agaricales</taxon>
        <taxon>Marasmiineae</taxon>
        <taxon>Mycenaceae</taxon>
        <taxon>Mycena</taxon>
    </lineage>
</organism>
<dbReference type="FunFam" id="3.40.50.800:FF:000004">
    <property type="entry name" value="Glycine--tRNA ligase 2"/>
    <property type="match status" value="1"/>
</dbReference>
<dbReference type="PANTHER" id="PTHR10745">
    <property type="entry name" value="GLYCYL-TRNA SYNTHETASE/DNA POLYMERASE SUBUNIT GAMMA-2"/>
    <property type="match status" value="1"/>
</dbReference>
<dbReference type="GO" id="GO:0005739">
    <property type="term" value="C:mitochondrion"/>
    <property type="evidence" value="ECO:0007669"/>
    <property type="project" value="TreeGrafter"/>
</dbReference>
<dbReference type="GO" id="GO:0004820">
    <property type="term" value="F:glycine-tRNA ligase activity"/>
    <property type="evidence" value="ECO:0007669"/>
    <property type="project" value="TreeGrafter"/>
</dbReference>
<feature type="signal peptide" evidence="1">
    <location>
        <begin position="1"/>
        <end position="18"/>
    </location>
</feature>
<dbReference type="Gene3D" id="3.40.50.800">
    <property type="entry name" value="Anticodon-binding domain"/>
    <property type="match status" value="1"/>
</dbReference>
<dbReference type="InterPro" id="IPR027031">
    <property type="entry name" value="Gly-tRNA_synthase/POLG2"/>
</dbReference>
<gene>
    <name evidence="3" type="ORF">C8F04DRAFT_1401920</name>
</gene>
<dbReference type="InterPro" id="IPR004154">
    <property type="entry name" value="Anticodon-bd"/>
</dbReference>
<proteinExistence type="predicted"/>
<dbReference type="Pfam" id="PF03129">
    <property type="entry name" value="HGTP_anticodon"/>
    <property type="match status" value="1"/>
</dbReference>
<evidence type="ECO:0000313" key="4">
    <source>
        <dbReference type="Proteomes" id="UP001218188"/>
    </source>
</evidence>
<reference evidence="3" key="1">
    <citation type="submission" date="2023-03" db="EMBL/GenBank/DDBJ databases">
        <title>Massive genome expansion in bonnet fungi (Mycena s.s.) driven by repeated elements and novel gene families across ecological guilds.</title>
        <authorList>
            <consortium name="Lawrence Berkeley National Laboratory"/>
            <person name="Harder C.B."/>
            <person name="Miyauchi S."/>
            <person name="Viragh M."/>
            <person name="Kuo A."/>
            <person name="Thoen E."/>
            <person name="Andreopoulos B."/>
            <person name="Lu D."/>
            <person name="Skrede I."/>
            <person name="Drula E."/>
            <person name="Henrissat B."/>
            <person name="Morin E."/>
            <person name="Kohler A."/>
            <person name="Barry K."/>
            <person name="LaButti K."/>
            <person name="Morin E."/>
            <person name="Salamov A."/>
            <person name="Lipzen A."/>
            <person name="Mereny Z."/>
            <person name="Hegedus B."/>
            <person name="Baldrian P."/>
            <person name="Stursova M."/>
            <person name="Weitz H."/>
            <person name="Taylor A."/>
            <person name="Grigoriev I.V."/>
            <person name="Nagy L.G."/>
            <person name="Martin F."/>
            <person name="Kauserud H."/>
        </authorList>
    </citation>
    <scope>NUCLEOTIDE SEQUENCE</scope>
    <source>
        <strain evidence="3">CBHHK200</strain>
    </source>
</reference>
<dbReference type="InterPro" id="IPR036621">
    <property type="entry name" value="Anticodon-bd_dom_sf"/>
</dbReference>
<name>A0AAD6WTM2_9AGAR</name>
<dbReference type="PANTHER" id="PTHR10745:SF0">
    <property type="entry name" value="GLYCINE--TRNA LIGASE"/>
    <property type="match status" value="1"/>
</dbReference>
<sequence>MPRRAWLFCLCAVSSTACSCLCCFSPLLWAREPDVLSLPAVVAPTKVLIVPLSVRAEFDLLVKEVSLRLRKAGVHARVDDSNTSIGKRYARNDELGTLFGVTLDFASVQNRTMTLRERDTMDQRIGSIDDVIATVTELVLGGIDWAEACQRLPAYDRVQAVD</sequence>
<accession>A0AAD6WTM2</accession>
<keyword evidence="4" id="KW-1185">Reference proteome</keyword>
<comment type="caution">
    <text evidence="3">The sequence shown here is derived from an EMBL/GenBank/DDBJ whole genome shotgun (WGS) entry which is preliminary data.</text>
</comment>
<protein>
    <submittedName>
        <fullName evidence="3">Anticodon-binding protein</fullName>
    </submittedName>
</protein>
<dbReference type="SUPFAM" id="SSF52954">
    <property type="entry name" value="Class II aaRS ABD-related"/>
    <property type="match status" value="1"/>
</dbReference>
<dbReference type="Proteomes" id="UP001218188">
    <property type="component" value="Unassembled WGS sequence"/>
</dbReference>
<evidence type="ECO:0000313" key="3">
    <source>
        <dbReference type="EMBL" id="KAJ7023061.1"/>
    </source>
</evidence>
<evidence type="ECO:0000256" key="1">
    <source>
        <dbReference type="SAM" id="SignalP"/>
    </source>
</evidence>
<dbReference type="AlphaFoldDB" id="A0AAD6WTM2"/>
<dbReference type="PROSITE" id="PS51257">
    <property type="entry name" value="PROKAR_LIPOPROTEIN"/>
    <property type="match status" value="1"/>
</dbReference>
<keyword evidence="1" id="KW-0732">Signal</keyword>
<feature type="chain" id="PRO_5042236253" evidence="1">
    <location>
        <begin position="19"/>
        <end position="162"/>
    </location>
</feature>